<feature type="region of interest" description="Disordered" evidence="1">
    <location>
        <begin position="170"/>
        <end position="195"/>
    </location>
</feature>
<gene>
    <name evidence="2" type="ORF">FGD71_044755</name>
</gene>
<dbReference type="AlphaFoldDB" id="A0A505CZH2"/>
<dbReference type="Proteomes" id="UP000317378">
    <property type="component" value="Unassembled WGS sequence"/>
</dbReference>
<dbReference type="EMBL" id="VCHX02000346">
    <property type="protein sequence ID" value="TPQ15867.1"/>
    <property type="molecule type" value="Genomic_DNA"/>
</dbReference>
<proteinExistence type="predicted"/>
<comment type="caution">
    <text evidence="2">The sequence shown here is derived from an EMBL/GenBank/DDBJ whole genome shotgun (WGS) entry which is preliminary data.</text>
</comment>
<dbReference type="RefSeq" id="WP_119106356.1">
    <property type="nucleotide sequence ID" value="NZ_QXMJ01000346.1"/>
</dbReference>
<evidence type="ECO:0000313" key="3">
    <source>
        <dbReference type="Proteomes" id="UP000317378"/>
    </source>
</evidence>
<protein>
    <submittedName>
        <fullName evidence="2">Uncharacterized protein</fullName>
    </submittedName>
</protein>
<keyword evidence="3" id="KW-1185">Reference proteome</keyword>
<organism evidence="2 3">
    <name type="scientific">Streptomyces sporangiiformans</name>
    <dbReference type="NCBI Taxonomy" id="2315329"/>
    <lineage>
        <taxon>Bacteria</taxon>
        <taxon>Bacillati</taxon>
        <taxon>Actinomycetota</taxon>
        <taxon>Actinomycetes</taxon>
        <taxon>Kitasatosporales</taxon>
        <taxon>Streptomycetaceae</taxon>
        <taxon>Streptomyces</taxon>
    </lineage>
</organism>
<dbReference type="OrthoDB" id="3464282at2"/>
<reference evidence="2 3" key="1">
    <citation type="submission" date="2019-06" db="EMBL/GenBank/DDBJ databases">
        <title>Streptomyces sporangiiformans sp. nov., a novel actinomycete isolated from soil in Mount Song.</title>
        <authorList>
            <person name="Han L."/>
        </authorList>
    </citation>
    <scope>NUCLEOTIDE SEQUENCE [LARGE SCALE GENOMIC DNA]</scope>
    <source>
        <strain evidence="2 3">NEAU-SSA 1</strain>
    </source>
</reference>
<name>A0A505CZH2_9ACTN</name>
<accession>A0A505CZH2</accession>
<sequence>MGTDIHGYVECRTWGPGLAPGESAWQSAISLSVLRTTRDYPAFDCLFGVRSWGHWEPIAADRGLPADAAARTVAELERWDGTAFGVTWLGWDEVLAIDWDEPALPRATDIARYRRLPDQRLQLVHRSVWSRGFARASGVDTLTTDPGRIGELWDEGTEWHVGDTVFRAERARRRDAVPPPAGGGGRDSDSDSDSSWEPVWSVMRTLAGVHGERNVRLVVWFDQ</sequence>
<evidence type="ECO:0000313" key="2">
    <source>
        <dbReference type="EMBL" id="TPQ15867.1"/>
    </source>
</evidence>
<evidence type="ECO:0000256" key="1">
    <source>
        <dbReference type="SAM" id="MobiDB-lite"/>
    </source>
</evidence>